<dbReference type="EMBL" id="JAKUCV010005350">
    <property type="protein sequence ID" value="KAJ4831521.1"/>
    <property type="molecule type" value="Genomic_DNA"/>
</dbReference>
<dbReference type="OrthoDB" id="831823at2759"/>
<organism evidence="2 3">
    <name type="scientific">Turnera subulata</name>
    <dbReference type="NCBI Taxonomy" id="218843"/>
    <lineage>
        <taxon>Eukaryota</taxon>
        <taxon>Viridiplantae</taxon>
        <taxon>Streptophyta</taxon>
        <taxon>Embryophyta</taxon>
        <taxon>Tracheophyta</taxon>
        <taxon>Spermatophyta</taxon>
        <taxon>Magnoliopsida</taxon>
        <taxon>eudicotyledons</taxon>
        <taxon>Gunneridae</taxon>
        <taxon>Pentapetalae</taxon>
        <taxon>rosids</taxon>
        <taxon>fabids</taxon>
        <taxon>Malpighiales</taxon>
        <taxon>Passifloraceae</taxon>
        <taxon>Turnera</taxon>
    </lineage>
</organism>
<accession>A0A9Q0FHD0</accession>
<evidence type="ECO:0000256" key="1">
    <source>
        <dbReference type="SAM" id="MobiDB-lite"/>
    </source>
</evidence>
<dbReference type="Proteomes" id="UP001141552">
    <property type="component" value="Unassembled WGS sequence"/>
</dbReference>
<evidence type="ECO:0000313" key="2">
    <source>
        <dbReference type="EMBL" id="KAJ4831521.1"/>
    </source>
</evidence>
<reference evidence="2" key="1">
    <citation type="submission" date="2022-02" db="EMBL/GenBank/DDBJ databases">
        <authorList>
            <person name="Henning P.M."/>
            <person name="McCubbin A.G."/>
            <person name="Shore J.S."/>
        </authorList>
    </citation>
    <scope>NUCLEOTIDE SEQUENCE</scope>
    <source>
        <strain evidence="2">F60SS</strain>
        <tissue evidence="2">Leaves</tissue>
    </source>
</reference>
<gene>
    <name evidence="2" type="ORF">Tsubulata_034040</name>
</gene>
<keyword evidence="3" id="KW-1185">Reference proteome</keyword>
<comment type="caution">
    <text evidence="2">The sequence shown here is derived from an EMBL/GenBank/DDBJ whole genome shotgun (WGS) entry which is preliminary data.</text>
</comment>
<feature type="compositionally biased region" description="Basic and acidic residues" evidence="1">
    <location>
        <begin position="17"/>
        <end position="38"/>
    </location>
</feature>
<dbReference type="AlphaFoldDB" id="A0A9Q0FHD0"/>
<name>A0A9Q0FHD0_9ROSI</name>
<evidence type="ECO:0000313" key="3">
    <source>
        <dbReference type="Proteomes" id="UP001141552"/>
    </source>
</evidence>
<protein>
    <submittedName>
        <fullName evidence="2">Uncharacterized protein</fullName>
    </submittedName>
</protein>
<sequence>MTELGREENPEIDAVEEERVTREDDGSGDPPHLEKEENPEMVMAVEEGATSEDGDFDHPSSEHLHAAAYLGELNLVIMVLSLLSEDCLEGDEEKQVRSFKDYEAKVKASRTLQPRKREIHQGKFPGGQAHRLQAMVKDCR</sequence>
<proteinExistence type="predicted"/>
<feature type="region of interest" description="Disordered" evidence="1">
    <location>
        <begin position="1"/>
        <end position="60"/>
    </location>
</feature>
<reference evidence="2" key="2">
    <citation type="journal article" date="2023" name="Plants (Basel)">
        <title>Annotation of the Turnera subulata (Passifloraceae) Draft Genome Reveals the S-Locus Evolved after the Divergence of Turneroideae from Passifloroideae in a Stepwise Manner.</title>
        <authorList>
            <person name="Henning P.M."/>
            <person name="Roalson E.H."/>
            <person name="Mir W."/>
            <person name="McCubbin A.G."/>
            <person name="Shore J.S."/>
        </authorList>
    </citation>
    <scope>NUCLEOTIDE SEQUENCE</scope>
    <source>
        <strain evidence="2">F60SS</strain>
    </source>
</reference>